<evidence type="ECO:0000256" key="3">
    <source>
        <dbReference type="SAM" id="MobiDB-lite"/>
    </source>
</evidence>
<reference evidence="5 6" key="1">
    <citation type="journal article" date="2023" name="Hortic Res">
        <title>Pangenome of water caltrop reveals structural variations and asymmetric subgenome divergence after allopolyploidization.</title>
        <authorList>
            <person name="Zhang X."/>
            <person name="Chen Y."/>
            <person name="Wang L."/>
            <person name="Yuan Y."/>
            <person name="Fang M."/>
            <person name="Shi L."/>
            <person name="Lu R."/>
            <person name="Comes H.P."/>
            <person name="Ma Y."/>
            <person name="Chen Y."/>
            <person name="Huang G."/>
            <person name="Zhou Y."/>
            <person name="Zheng Z."/>
            <person name="Qiu Y."/>
        </authorList>
    </citation>
    <scope>NUCLEOTIDE SEQUENCE [LARGE SCALE GENOMIC DNA]</scope>
    <source>
        <strain evidence="5">F231</strain>
    </source>
</reference>
<dbReference type="SUPFAM" id="SSF47370">
    <property type="entry name" value="Bromodomain"/>
    <property type="match status" value="1"/>
</dbReference>
<feature type="compositionally biased region" description="Basic and acidic residues" evidence="3">
    <location>
        <begin position="40"/>
        <end position="55"/>
    </location>
</feature>
<protein>
    <recommendedName>
        <fullName evidence="4">Bromo domain-containing protein</fullName>
    </recommendedName>
</protein>
<dbReference type="InterPro" id="IPR051831">
    <property type="entry name" value="Bromodomain_contain_prot"/>
</dbReference>
<evidence type="ECO:0000313" key="5">
    <source>
        <dbReference type="EMBL" id="KAK4800698.1"/>
    </source>
</evidence>
<sequence>MGGGLQGPASSAFGTRRNRRKRKLQAIEDITYESGVQSSQEDHSTLSERPEEGSKHQRNGAVTGQMSIVPLETRLPKKHVLELVLDTLQRRDAYEIFAEPVNPEEVEDYHEIIEEPMDFGTMRAKLHEGMYESLQQFERDAFLITENAMHFNSPTTLYFRQARAIHELAKKVFCLVKTDPEKFELQFSGTRRRPTRKLAKLENCRVRFSSKSFRNATPNMEQRGAMEREPSKSAHSFSTAPSRSRSVQISSTLGECDRRSTYRSWRSLLGCSSFTATSGNMHPLILVNQQHISYTESLMLFTESLGPTALRIAEKKLLGLGMSDDPRTCTPPKSRAPEVPASPRVHSHEKPETAQPTLKPQNSLERPSRRPVVLGCTSSRLCSSLINARKKAASIDQRSSPPCNMWTYETTSNIHGTENVDTTIRKEESATILSSLWLQKNIGSLQNLNLIKSEADQFHAGWSHHHHHHPPQSSQFRFDLPYLKMKLEQMKSVEHEGLVYCSGSRNLLATENFYDYQSSLDLEEKYAGFGSYNGSLDHVCFSDLGFEL</sequence>
<evidence type="ECO:0000256" key="1">
    <source>
        <dbReference type="ARBA" id="ARBA00023117"/>
    </source>
</evidence>
<feature type="compositionally biased region" description="Polar residues" evidence="3">
    <location>
        <begin position="354"/>
        <end position="365"/>
    </location>
</feature>
<dbReference type="EMBL" id="JAXQNO010000003">
    <property type="protein sequence ID" value="KAK4800698.1"/>
    <property type="molecule type" value="Genomic_DNA"/>
</dbReference>
<organism evidence="5 6">
    <name type="scientific">Trapa natans</name>
    <name type="common">Water chestnut</name>
    <dbReference type="NCBI Taxonomy" id="22666"/>
    <lineage>
        <taxon>Eukaryota</taxon>
        <taxon>Viridiplantae</taxon>
        <taxon>Streptophyta</taxon>
        <taxon>Embryophyta</taxon>
        <taxon>Tracheophyta</taxon>
        <taxon>Spermatophyta</taxon>
        <taxon>Magnoliopsida</taxon>
        <taxon>eudicotyledons</taxon>
        <taxon>Gunneridae</taxon>
        <taxon>Pentapetalae</taxon>
        <taxon>rosids</taxon>
        <taxon>malvids</taxon>
        <taxon>Myrtales</taxon>
        <taxon>Lythraceae</taxon>
        <taxon>Trapa</taxon>
    </lineage>
</organism>
<feature type="domain" description="Bromo" evidence="4">
    <location>
        <begin position="89"/>
        <end position="159"/>
    </location>
</feature>
<dbReference type="PROSITE" id="PS50014">
    <property type="entry name" value="BROMODOMAIN_2"/>
    <property type="match status" value="1"/>
</dbReference>
<dbReference type="AlphaFoldDB" id="A0AAN7M1P7"/>
<dbReference type="Proteomes" id="UP001346149">
    <property type="component" value="Unassembled WGS sequence"/>
</dbReference>
<dbReference type="Gene3D" id="1.20.920.10">
    <property type="entry name" value="Bromodomain-like"/>
    <property type="match status" value="1"/>
</dbReference>
<dbReference type="InterPro" id="IPR001487">
    <property type="entry name" value="Bromodomain"/>
</dbReference>
<keyword evidence="1 2" id="KW-0103">Bromodomain</keyword>
<feature type="compositionally biased region" description="Polar residues" evidence="3">
    <location>
        <begin position="233"/>
        <end position="251"/>
    </location>
</feature>
<dbReference type="CDD" id="cd04369">
    <property type="entry name" value="Bromodomain"/>
    <property type="match status" value="1"/>
</dbReference>
<dbReference type="PANTHER" id="PTHR22881">
    <property type="entry name" value="BROMODOMAIN CONTAINING PROTEIN"/>
    <property type="match status" value="1"/>
</dbReference>
<evidence type="ECO:0000256" key="2">
    <source>
        <dbReference type="PROSITE-ProRule" id="PRU00035"/>
    </source>
</evidence>
<dbReference type="PANTHER" id="PTHR22881:SF26">
    <property type="entry name" value="BROMODOMAIN CONTAINING PROTEIN, EXPRESSED"/>
    <property type="match status" value="1"/>
</dbReference>
<evidence type="ECO:0000313" key="6">
    <source>
        <dbReference type="Proteomes" id="UP001346149"/>
    </source>
</evidence>
<name>A0AAN7M1P7_TRANT</name>
<feature type="region of interest" description="Disordered" evidence="3">
    <location>
        <begin position="215"/>
        <end position="251"/>
    </location>
</feature>
<feature type="region of interest" description="Disordered" evidence="3">
    <location>
        <begin position="323"/>
        <end position="370"/>
    </location>
</feature>
<dbReference type="PRINTS" id="PR00503">
    <property type="entry name" value="BROMODOMAIN"/>
</dbReference>
<proteinExistence type="predicted"/>
<comment type="caution">
    <text evidence="5">The sequence shown here is derived from an EMBL/GenBank/DDBJ whole genome shotgun (WGS) entry which is preliminary data.</text>
</comment>
<evidence type="ECO:0000259" key="4">
    <source>
        <dbReference type="PROSITE" id="PS50014"/>
    </source>
</evidence>
<feature type="region of interest" description="Disordered" evidence="3">
    <location>
        <begin position="1"/>
        <end position="63"/>
    </location>
</feature>
<dbReference type="InterPro" id="IPR036427">
    <property type="entry name" value="Bromodomain-like_sf"/>
</dbReference>
<dbReference type="Pfam" id="PF00439">
    <property type="entry name" value="Bromodomain"/>
    <property type="match status" value="1"/>
</dbReference>
<dbReference type="SMART" id="SM00297">
    <property type="entry name" value="BROMO"/>
    <property type="match status" value="1"/>
</dbReference>
<gene>
    <name evidence="5" type="ORF">SAY86_021185</name>
</gene>
<keyword evidence="6" id="KW-1185">Reference proteome</keyword>
<accession>A0AAN7M1P7</accession>